<gene>
    <name evidence="5" type="ORF">RR46_02536</name>
</gene>
<keyword evidence="6" id="KW-1185">Reference proteome</keyword>
<feature type="region of interest" description="Disordered" evidence="4">
    <location>
        <begin position="91"/>
        <end position="117"/>
    </location>
</feature>
<evidence type="ECO:0000256" key="1">
    <source>
        <dbReference type="ARBA" id="ARBA00022460"/>
    </source>
</evidence>
<dbReference type="InterPro" id="IPR050468">
    <property type="entry name" value="Cuticle_Struct_Prot"/>
</dbReference>
<dbReference type="EMBL" id="KQ459564">
    <property type="protein sequence ID" value="KPI99622.1"/>
    <property type="molecule type" value="Genomic_DNA"/>
</dbReference>
<dbReference type="Proteomes" id="UP000053268">
    <property type="component" value="Unassembled WGS sequence"/>
</dbReference>
<protein>
    <submittedName>
        <fullName evidence="5">Larval cuticle protein LCP-17</fullName>
    </submittedName>
</protein>
<dbReference type="InterPro" id="IPR031311">
    <property type="entry name" value="CHIT_BIND_RR_consensus"/>
</dbReference>
<dbReference type="GO" id="GO:0008010">
    <property type="term" value="F:structural constituent of chitin-based larval cuticle"/>
    <property type="evidence" value="ECO:0007669"/>
    <property type="project" value="TreeGrafter"/>
</dbReference>
<feature type="compositionally biased region" description="Polar residues" evidence="4">
    <location>
        <begin position="91"/>
        <end position="113"/>
    </location>
</feature>
<organism evidence="5 6">
    <name type="scientific">Papilio xuthus</name>
    <name type="common">Asian swallowtail butterfly</name>
    <dbReference type="NCBI Taxonomy" id="66420"/>
    <lineage>
        <taxon>Eukaryota</taxon>
        <taxon>Metazoa</taxon>
        <taxon>Ecdysozoa</taxon>
        <taxon>Arthropoda</taxon>
        <taxon>Hexapoda</taxon>
        <taxon>Insecta</taxon>
        <taxon>Pterygota</taxon>
        <taxon>Neoptera</taxon>
        <taxon>Endopterygota</taxon>
        <taxon>Lepidoptera</taxon>
        <taxon>Glossata</taxon>
        <taxon>Ditrysia</taxon>
        <taxon>Papilionoidea</taxon>
        <taxon>Papilionidae</taxon>
        <taxon>Papilioninae</taxon>
        <taxon>Papilio</taxon>
    </lineage>
</organism>
<dbReference type="PANTHER" id="PTHR10380">
    <property type="entry name" value="CUTICLE PROTEIN"/>
    <property type="match status" value="1"/>
</dbReference>
<name>A0A194Q228_PAPXU</name>
<dbReference type="STRING" id="66420.A0A194Q228"/>
<dbReference type="Pfam" id="PF00379">
    <property type="entry name" value="Chitin_bind_4"/>
    <property type="match status" value="1"/>
</dbReference>
<evidence type="ECO:0000256" key="3">
    <source>
        <dbReference type="PROSITE-ProRule" id="PRU00497"/>
    </source>
</evidence>
<sequence>MDNRELSKRCPAKATQPPFMTSCDSITWGHETRLSRKLLIITALVACVAADVSHILTRSPEADAKILRQDQDVGLEGQYQWAIETENGISAQETGALKNPQSENSAQTAQGQARWTAPNGEVVELQYTADENGYQVQGSHLPTPPPIPEAILKALEYIRAHPPPPEN</sequence>
<accession>A0A194Q228</accession>
<dbReference type="GO" id="GO:0062129">
    <property type="term" value="C:chitin-based extracellular matrix"/>
    <property type="evidence" value="ECO:0007669"/>
    <property type="project" value="TreeGrafter"/>
</dbReference>
<reference evidence="5 6" key="1">
    <citation type="journal article" date="2015" name="Nat. Commun.">
        <title>Outbred genome sequencing and CRISPR/Cas9 gene editing in butterflies.</title>
        <authorList>
            <person name="Li X."/>
            <person name="Fan D."/>
            <person name="Zhang W."/>
            <person name="Liu G."/>
            <person name="Zhang L."/>
            <person name="Zhao L."/>
            <person name="Fang X."/>
            <person name="Chen L."/>
            <person name="Dong Y."/>
            <person name="Chen Y."/>
            <person name="Ding Y."/>
            <person name="Zhao R."/>
            <person name="Feng M."/>
            <person name="Zhu Y."/>
            <person name="Feng Y."/>
            <person name="Jiang X."/>
            <person name="Zhu D."/>
            <person name="Xiang H."/>
            <person name="Feng X."/>
            <person name="Li S."/>
            <person name="Wang J."/>
            <person name="Zhang G."/>
            <person name="Kronforst M.R."/>
            <person name="Wang W."/>
        </authorList>
    </citation>
    <scope>NUCLEOTIDE SEQUENCE [LARGE SCALE GENOMIC DNA]</scope>
    <source>
        <strain evidence="5">Ya'a_city_454_Px</strain>
        <tissue evidence="5">Whole body</tissue>
    </source>
</reference>
<dbReference type="AlphaFoldDB" id="A0A194Q228"/>
<evidence type="ECO:0000256" key="2">
    <source>
        <dbReference type="ARBA" id="ARBA00022729"/>
    </source>
</evidence>
<evidence type="ECO:0000256" key="4">
    <source>
        <dbReference type="SAM" id="MobiDB-lite"/>
    </source>
</evidence>
<proteinExistence type="predicted"/>
<keyword evidence="1 3" id="KW-0193">Cuticle</keyword>
<dbReference type="PROSITE" id="PS00233">
    <property type="entry name" value="CHIT_BIND_RR_1"/>
    <property type="match status" value="1"/>
</dbReference>
<dbReference type="PANTHER" id="PTHR10380:SF238">
    <property type="entry name" value="CUTICULAR PROTEIN 65EA-RELATED"/>
    <property type="match status" value="1"/>
</dbReference>
<dbReference type="PROSITE" id="PS51155">
    <property type="entry name" value="CHIT_BIND_RR_2"/>
    <property type="match status" value="1"/>
</dbReference>
<dbReference type="InterPro" id="IPR000618">
    <property type="entry name" value="Insect_cuticle"/>
</dbReference>
<evidence type="ECO:0000313" key="5">
    <source>
        <dbReference type="EMBL" id="KPI99622.1"/>
    </source>
</evidence>
<keyword evidence="2" id="KW-0732">Signal</keyword>
<evidence type="ECO:0000313" key="6">
    <source>
        <dbReference type="Proteomes" id="UP000053268"/>
    </source>
</evidence>